<dbReference type="EMBL" id="CAICTM010000687">
    <property type="protein sequence ID" value="CAB9514992.1"/>
    <property type="molecule type" value="Genomic_DNA"/>
</dbReference>
<feature type="signal peptide" evidence="6">
    <location>
        <begin position="1"/>
        <end position="25"/>
    </location>
</feature>
<dbReference type="GO" id="GO:0051537">
    <property type="term" value="F:2 iron, 2 sulfur cluster binding"/>
    <property type="evidence" value="ECO:0007669"/>
    <property type="project" value="UniProtKB-KW"/>
</dbReference>
<dbReference type="PROSITE" id="PS50106">
    <property type="entry name" value="PDZ"/>
    <property type="match status" value="1"/>
</dbReference>
<evidence type="ECO:0000313" key="9">
    <source>
        <dbReference type="Proteomes" id="UP001153069"/>
    </source>
</evidence>
<organism evidence="8 9">
    <name type="scientific">Seminavis robusta</name>
    <dbReference type="NCBI Taxonomy" id="568900"/>
    <lineage>
        <taxon>Eukaryota</taxon>
        <taxon>Sar</taxon>
        <taxon>Stramenopiles</taxon>
        <taxon>Ochrophyta</taxon>
        <taxon>Bacillariophyta</taxon>
        <taxon>Bacillariophyceae</taxon>
        <taxon>Bacillariophycidae</taxon>
        <taxon>Naviculales</taxon>
        <taxon>Naviculaceae</taxon>
        <taxon>Seminavis</taxon>
    </lineage>
</organism>
<dbReference type="GO" id="GO:0005739">
    <property type="term" value="C:mitochondrion"/>
    <property type="evidence" value="ECO:0007669"/>
    <property type="project" value="TreeGrafter"/>
</dbReference>
<dbReference type="Gene3D" id="3.10.20.30">
    <property type="match status" value="1"/>
</dbReference>
<keyword evidence="4" id="KW-0411">Iron-sulfur</keyword>
<dbReference type="InterPro" id="IPR001478">
    <property type="entry name" value="PDZ"/>
</dbReference>
<keyword evidence="6" id="KW-0732">Signal</keyword>
<name>A0A9N8HJE5_9STRA</name>
<keyword evidence="2" id="KW-0479">Metal-binding</keyword>
<feature type="chain" id="PRO_5040422196" evidence="6">
    <location>
        <begin position="26"/>
        <end position="251"/>
    </location>
</feature>
<dbReference type="SUPFAM" id="SSF54292">
    <property type="entry name" value="2Fe-2S ferredoxin-like"/>
    <property type="match status" value="1"/>
</dbReference>
<evidence type="ECO:0000256" key="3">
    <source>
        <dbReference type="ARBA" id="ARBA00023004"/>
    </source>
</evidence>
<dbReference type="InterPro" id="IPR036010">
    <property type="entry name" value="2Fe-2S_ferredoxin-like_sf"/>
</dbReference>
<evidence type="ECO:0000256" key="1">
    <source>
        <dbReference type="ARBA" id="ARBA00022714"/>
    </source>
</evidence>
<dbReference type="AlphaFoldDB" id="A0A9N8HJE5"/>
<dbReference type="InterPro" id="IPR012675">
    <property type="entry name" value="Beta-grasp_dom_sf"/>
</dbReference>
<dbReference type="OrthoDB" id="5987010at2759"/>
<dbReference type="InterPro" id="IPR036034">
    <property type="entry name" value="PDZ_sf"/>
</dbReference>
<accession>A0A9N8HJE5</accession>
<feature type="domain" description="PDZ" evidence="7">
    <location>
        <begin position="51"/>
        <end position="137"/>
    </location>
</feature>
<sequence>MKMIMRGPSVMSVVLSALFITTIHAFTPSIVTSLHTRMALALSTSSTDEEQTTLSLSLEKPLGMILEEVEEGAPKGVFVLELADGGSAAQSPQKDDIVGSTLATVMGEDVTTIDFDAVMEKIINAPSPVELELIVVSGSSDDNEEEDGFALGTPVTVTVQRDGQPDLDIDTKVGDNLRQLLIDNEVEVYRGFKAKIGNCGGGGQCGFCAVEFVDSQGWEPRSEYEDNKIKNSPNSRLSCLNNIQGPVTIKM</sequence>
<evidence type="ECO:0000313" key="8">
    <source>
        <dbReference type="EMBL" id="CAB9514992.1"/>
    </source>
</evidence>
<dbReference type="GO" id="GO:0140647">
    <property type="term" value="P:P450-containing electron transport chain"/>
    <property type="evidence" value="ECO:0007669"/>
    <property type="project" value="InterPro"/>
</dbReference>
<dbReference type="InterPro" id="IPR001055">
    <property type="entry name" value="Adrenodoxin-like"/>
</dbReference>
<dbReference type="SUPFAM" id="SSF50156">
    <property type="entry name" value="PDZ domain-like"/>
    <property type="match status" value="1"/>
</dbReference>
<comment type="cofactor">
    <cofactor evidence="5">
        <name>[2Fe-2S] cluster</name>
        <dbReference type="ChEBI" id="CHEBI:190135"/>
    </cofactor>
</comment>
<evidence type="ECO:0000256" key="2">
    <source>
        <dbReference type="ARBA" id="ARBA00022723"/>
    </source>
</evidence>
<keyword evidence="1" id="KW-0001">2Fe-2S</keyword>
<dbReference type="GO" id="GO:0046872">
    <property type="term" value="F:metal ion binding"/>
    <property type="evidence" value="ECO:0007669"/>
    <property type="project" value="UniProtKB-KW"/>
</dbReference>
<gene>
    <name evidence="8" type="ORF">SEMRO_688_G187390.1</name>
</gene>
<evidence type="ECO:0000256" key="4">
    <source>
        <dbReference type="ARBA" id="ARBA00023014"/>
    </source>
</evidence>
<dbReference type="PANTHER" id="PTHR23426">
    <property type="entry name" value="FERREDOXIN/ADRENODOXIN"/>
    <property type="match status" value="1"/>
</dbReference>
<evidence type="ECO:0000256" key="6">
    <source>
        <dbReference type="SAM" id="SignalP"/>
    </source>
</evidence>
<proteinExistence type="predicted"/>
<keyword evidence="3" id="KW-0408">Iron</keyword>
<dbReference type="PANTHER" id="PTHR23426:SF65">
    <property type="entry name" value="FERREDOXIN-2, MITOCHONDRIAL"/>
    <property type="match status" value="1"/>
</dbReference>
<dbReference type="GO" id="GO:0009055">
    <property type="term" value="F:electron transfer activity"/>
    <property type="evidence" value="ECO:0007669"/>
    <property type="project" value="TreeGrafter"/>
</dbReference>
<keyword evidence="9" id="KW-1185">Reference proteome</keyword>
<comment type="caution">
    <text evidence="8">The sequence shown here is derived from an EMBL/GenBank/DDBJ whole genome shotgun (WGS) entry which is preliminary data.</text>
</comment>
<evidence type="ECO:0000259" key="7">
    <source>
        <dbReference type="PROSITE" id="PS50106"/>
    </source>
</evidence>
<evidence type="ECO:0000256" key="5">
    <source>
        <dbReference type="ARBA" id="ARBA00034078"/>
    </source>
</evidence>
<dbReference type="Proteomes" id="UP001153069">
    <property type="component" value="Unassembled WGS sequence"/>
</dbReference>
<reference evidence="8" key="1">
    <citation type="submission" date="2020-06" db="EMBL/GenBank/DDBJ databases">
        <authorList>
            <consortium name="Plant Systems Biology data submission"/>
        </authorList>
    </citation>
    <scope>NUCLEOTIDE SEQUENCE</scope>
    <source>
        <strain evidence="8">D6</strain>
    </source>
</reference>
<protein>
    <submittedName>
        <fullName evidence="8">Inherit from NOG: Ferredoxin</fullName>
    </submittedName>
</protein>